<evidence type="ECO:0000313" key="2">
    <source>
        <dbReference type="EMBL" id="WXA99529.1"/>
    </source>
</evidence>
<dbReference type="InterPro" id="IPR002931">
    <property type="entry name" value="Transglutaminase-like"/>
</dbReference>
<dbReference type="PANTHER" id="PTHR33490">
    <property type="entry name" value="BLR5614 PROTEIN-RELATED"/>
    <property type="match status" value="1"/>
</dbReference>
<protein>
    <submittedName>
        <fullName evidence="2">Transglutaminase-like domain-containing protein</fullName>
    </submittedName>
</protein>
<dbReference type="EMBL" id="CP089982">
    <property type="protein sequence ID" value="WXA99529.1"/>
    <property type="molecule type" value="Genomic_DNA"/>
</dbReference>
<dbReference type="PANTHER" id="PTHR33490:SF3">
    <property type="entry name" value="CONSERVED INTEGRAL MEMBRANE PROTEIN"/>
    <property type="match status" value="1"/>
</dbReference>
<evidence type="ECO:0000259" key="1">
    <source>
        <dbReference type="Pfam" id="PF01841"/>
    </source>
</evidence>
<dbReference type="Gene3D" id="3.10.620.30">
    <property type="match status" value="1"/>
</dbReference>
<dbReference type="Proteomes" id="UP001379533">
    <property type="component" value="Chromosome"/>
</dbReference>
<keyword evidence="3" id="KW-1185">Reference proteome</keyword>
<dbReference type="RefSeq" id="WP_394850168.1">
    <property type="nucleotide sequence ID" value="NZ_CP089982.1"/>
</dbReference>
<feature type="domain" description="Transglutaminase-like" evidence="1">
    <location>
        <begin position="22"/>
        <end position="131"/>
    </location>
</feature>
<dbReference type="Pfam" id="PF01841">
    <property type="entry name" value="Transglut_core"/>
    <property type="match status" value="1"/>
</dbReference>
<dbReference type="SUPFAM" id="SSF54001">
    <property type="entry name" value="Cysteine proteinases"/>
    <property type="match status" value="1"/>
</dbReference>
<reference evidence="2 3" key="1">
    <citation type="submission" date="2021-12" db="EMBL/GenBank/DDBJ databases">
        <title>Discovery of the Pendulisporaceae a myxobacterial family with distinct sporulation behavior and unique specialized metabolism.</title>
        <authorList>
            <person name="Garcia R."/>
            <person name="Popoff A."/>
            <person name="Bader C.D."/>
            <person name="Loehr J."/>
            <person name="Walesch S."/>
            <person name="Walt C."/>
            <person name="Boldt J."/>
            <person name="Bunk B."/>
            <person name="Haeckl F.J.F.P.J."/>
            <person name="Gunesch A.P."/>
            <person name="Birkelbach J."/>
            <person name="Nuebel U."/>
            <person name="Pietschmann T."/>
            <person name="Bach T."/>
            <person name="Mueller R."/>
        </authorList>
    </citation>
    <scope>NUCLEOTIDE SEQUENCE [LARGE SCALE GENOMIC DNA]</scope>
    <source>
        <strain evidence="2 3">MSr12523</strain>
    </source>
</reference>
<accession>A0ABZ2KNA4</accession>
<name>A0ABZ2KNA4_9BACT</name>
<gene>
    <name evidence="2" type="ORF">LZC95_22260</name>
</gene>
<proteinExistence type="predicted"/>
<sequence length="217" mass="24483">MASIEFLQPSYFVDSDHPAVVAFAKEACGDATTDAERARCLFHAVRERFRYDPYTISPRRDDYRASSVLKQSRAYCVPKAVVLCAAARAVGIPSRLGFADVRNHLSSEKLRQAMRTDLFVFHGYTELWIDGQPLKASPAFNAELCARVGVEPLEFDGKHDALLHAFDGRGHTYMEYLNDRGCYVDLPFDEMIDAFVSTYGQVELTRPGTQPDEVFQR</sequence>
<dbReference type="InterPro" id="IPR038765">
    <property type="entry name" value="Papain-like_cys_pep_sf"/>
</dbReference>
<evidence type="ECO:0000313" key="3">
    <source>
        <dbReference type="Proteomes" id="UP001379533"/>
    </source>
</evidence>
<organism evidence="2 3">
    <name type="scientific">Pendulispora brunnea</name>
    <dbReference type="NCBI Taxonomy" id="2905690"/>
    <lineage>
        <taxon>Bacteria</taxon>
        <taxon>Pseudomonadati</taxon>
        <taxon>Myxococcota</taxon>
        <taxon>Myxococcia</taxon>
        <taxon>Myxococcales</taxon>
        <taxon>Sorangiineae</taxon>
        <taxon>Pendulisporaceae</taxon>
        <taxon>Pendulispora</taxon>
    </lineage>
</organism>